<name>A0A8E0ND38_9CAUL</name>
<dbReference type="RefSeq" id="WP_021698273.1">
    <property type="nucleotide sequence ID" value="NZ_BATC01000057.1"/>
</dbReference>
<evidence type="ECO:0000313" key="3">
    <source>
        <dbReference type="Proteomes" id="UP000016569"/>
    </source>
</evidence>
<feature type="transmembrane region" description="Helical" evidence="1">
    <location>
        <begin position="20"/>
        <end position="42"/>
    </location>
</feature>
<evidence type="ECO:0000256" key="1">
    <source>
        <dbReference type="SAM" id="Phobius"/>
    </source>
</evidence>
<comment type="caution">
    <text evidence="2">The sequence shown here is derived from an EMBL/GenBank/DDBJ whole genome shotgun (WGS) entry which is preliminary data.</text>
</comment>
<dbReference type="GO" id="GO:0140359">
    <property type="term" value="F:ABC-type transporter activity"/>
    <property type="evidence" value="ECO:0007669"/>
    <property type="project" value="InterPro"/>
</dbReference>
<reference evidence="3" key="1">
    <citation type="journal article" date="2013" name="Genome Announc.">
        <title>Draft Genome Sequence of the Dimorphic Prosthecate Bacterium Brevundimonas abyssalis TAR-001T.</title>
        <authorList>
            <person name="Tsubouchi T."/>
            <person name="Nishi S."/>
            <person name="Usui K."/>
            <person name="Shimane Y."/>
            <person name="Takaki Y."/>
            <person name="Maruyama T."/>
            <person name="Hatada Y."/>
        </authorList>
    </citation>
    <scope>NUCLEOTIDE SEQUENCE [LARGE SCALE GENOMIC DNA]</scope>
    <source>
        <strain evidence="3">TAR-001</strain>
    </source>
</reference>
<dbReference type="GO" id="GO:0005886">
    <property type="term" value="C:plasma membrane"/>
    <property type="evidence" value="ECO:0007669"/>
    <property type="project" value="UniProtKB-SubCell"/>
</dbReference>
<feature type="transmembrane region" description="Helical" evidence="1">
    <location>
        <begin position="258"/>
        <end position="277"/>
    </location>
</feature>
<keyword evidence="1" id="KW-1133">Transmembrane helix</keyword>
<dbReference type="PANTHER" id="PTHR37305:SF1">
    <property type="entry name" value="MEMBRANE PROTEIN"/>
    <property type="match status" value="1"/>
</dbReference>
<keyword evidence="1" id="KW-0472">Membrane</keyword>
<keyword evidence="3" id="KW-1185">Reference proteome</keyword>
<organism evidence="2 3">
    <name type="scientific">Brevundimonas abyssalis TAR-001</name>
    <dbReference type="NCBI Taxonomy" id="1391729"/>
    <lineage>
        <taxon>Bacteria</taxon>
        <taxon>Pseudomonadati</taxon>
        <taxon>Pseudomonadota</taxon>
        <taxon>Alphaproteobacteria</taxon>
        <taxon>Caulobacterales</taxon>
        <taxon>Caulobacteraceae</taxon>
        <taxon>Brevundimonas</taxon>
    </lineage>
</organism>
<gene>
    <name evidence="2" type="ORF">MBEBAB_2429</name>
</gene>
<dbReference type="OrthoDB" id="8404262at2"/>
<accession>A0A8E0ND38</accession>
<feature type="transmembrane region" description="Helical" evidence="1">
    <location>
        <begin position="115"/>
        <end position="140"/>
    </location>
</feature>
<dbReference type="PANTHER" id="PTHR37305">
    <property type="entry name" value="INTEGRAL MEMBRANE PROTEIN-RELATED"/>
    <property type="match status" value="1"/>
</dbReference>
<feature type="transmembrane region" description="Helical" evidence="1">
    <location>
        <begin position="160"/>
        <end position="185"/>
    </location>
</feature>
<dbReference type="AlphaFoldDB" id="A0A8E0ND38"/>
<sequence length="285" mass="30190">MLADAIRAEGYRFARNRTAVFWSVLFVPIAALILGLVVSFAAKGNQAELAEVSAELGMVSEPLNLGAALVSNAASLAGGPVLLFVLIGAATLFAGDYRWETWRLIRARNRRSNLILGKLAALIVLAFAAMAALLIFSMIGEPIRAAIFERDVTFSLSGEQIGAFLGLFGLGWLRVVQFAMIALLAAVATRSLLAALFIPMALGAAQALGAPMLMGMGVMPDSWTLQLLLPGQAFDRLGEMILGGEGAPGVPVALQVKAWISLIGWTVLPLLAALAIFERQDLSKE</sequence>
<protein>
    <submittedName>
        <fullName evidence="2">Uncharacterized protein</fullName>
    </submittedName>
</protein>
<feature type="transmembrane region" description="Helical" evidence="1">
    <location>
        <begin position="73"/>
        <end position="94"/>
    </location>
</feature>
<proteinExistence type="predicted"/>
<feature type="transmembrane region" description="Helical" evidence="1">
    <location>
        <begin position="192"/>
        <end position="214"/>
    </location>
</feature>
<evidence type="ECO:0000313" key="2">
    <source>
        <dbReference type="EMBL" id="GAD60179.1"/>
    </source>
</evidence>
<dbReference type="Proteomes" id="UP000016569">
    <property type="component" value="Unassembled WGS sequence"/>
</dbReference>
<dbReference type="EMBL" id="BATC01000057">
    <property type="protein sequence ID" value="GAD60179.1"/>
    <property type="molecule type" value="Genomic_DNA"/>
</dbReference>
<keyword evidence="1" id="KW-0812">Transmembrane</keyword>